<dbReference type="Proteomes" id="UP000526233">
    <property type="component" value="Unassembled WGS sequence"/>
</dbReference>
<dbReference type="PANTHER" id="PTHR36121:SF1">
    <property type="entry name" value="PROTEIN SXY"/>
    <property type="match status" value="1"/>
</dbReference>
<dbReference type="SUPFAM" id="SSF159894">
    <property type="entry name" value="YgaC/TfoX-N like"/>
    <property type="match status" value="1"/>
</dbReference>
<gene>
    <name evidence="3" type="ORF">CEV34_2928</name>
    <name evidence="2" type="ORF">EHE22_25495</name>
</gene>
<dbReference type="Gene3D" id="3.30.1460.30">
    <property type="entry name" value="YgaC/TfoX-N like chaperone"/>
    <property type="match status" value="1"/>
</dbReference>
<proteinExistence type="predicted"/>
<protein>
    <submittedName>
        <fullName evidence="3">TfoX N-terminal domain protein</fullName>
    </submittedName>
    <submittedName>
        <fullName evidence="2">TfoX family protein</fullName>
    </submittedName>
</protein>
<organism evidence="3 4">
    <name type="scientific">Brucella pseudogrignonensis</name>
    <dbReference type="NCBI Taxonomy" id="419475"/>
    <lineage>
        <taxon>Bacteria</taxon>
        <taxon>Pseudomonadati</taxon>
        <taxon>Pseudomonadota</taxon>
        <taxon>Alphaproteobacteria</taxon>
        <taxon>Hyphomicrobiales</taxon>
        <taxon>Brucellaceae</taxon>
        <taxon>Brucella/Ochrobactrum group</taxon>
        <taxon>Brucella</taxon>
    </lineage>
</organism>
<evidence type="ECO:0000313" key="3">
    <source>
        <dbReference type="EMBL" id="OYR25154.1"/>
    </source>
</evidence>
<comment type="caution">
    <text evidence="3">The sequence shown here is derived from an EMBL/GenBank/DDBJ whole genome shotgun (WGS) entry which is preliminary data.</text>
</comment>
<evidence type="ECO:0000259" key="1">
    <source>
        <dbReference type="Pfam" id="PF04993"/>
    </source>
</evidence>
<dbReference type="AlphaFoldDB" id="A0A256GDD0"/>
<feature type="domain" description="TfoX N-terminal" evidence="1">
    <location>
        <begin position="8"/>
        <end position="101"/>
    </location>
</feature>
<dbReference type="InterPro" id="IPR047525">
    <property type="entry name" value="TfoX-like"/>
</dbReference>
<reference evidence="2 5" key="2">
    <citation type="submission" date="2018-11" db="EMBL/GenBank/DDBJ databases">
        <title>Genome sequencing and analysis.</title>
        <authorList>
            <person name="Huang Y.-T."/>
        </authorList>
    </citation>
    <scope>NUCLEOTIDE SEQUENCE [LARGE SCALE GENOMIC DNA]</scope>
    <source>
        <strain evidence="2 5">SHIN</strain>
    </source>
</reference>
<sequence length="109" mass="12170">MDDQSLRDLFEGLGTISIRRMFGGKGIYHQGLIVALVVQDELLLKVDQESAPAFIAAGSTQWTYDGRKNGKTIAMPYWSVPDEAYDDPEIMTEWARLAFAASLRSEAKK</sequence>
<dbReference type="STRING" id="419475.A8A54_04230"/>
<reference evidence="3 4" key="1">
    <citation type="submission" date="2017-07" db="EMBL/GenBank/DDBJ databases">
        <title>Phylogenetic study on the rhizospheric bacterium Ochrobactrum sp. A44.</title>
        <authorList>
            <person name="Krzyzanowska D.M."/>
            <person name="Ossowicki A."/>
            <person name="Rajewska M."/>
            <person name="Maciag T."/>
            <person name="Kaczynski Z."/>
            <person name="Czerwicka M."/>
            <person name="Jafra S."/>
        </authorList>
    </citation>
    <scope>NUCLEOTIDE SEQUENCE [LARGE SCALE GENOMIC DNA]</scope>
    <source>
        <strain evidence="3 4">CCUG 30717</strain>
    </source>
</reference>
<dbReference type="RefSeq" id="WP_007874801.1">
    <property type="nucleotide sequence ID" value="NZ_CAXURC020000001.1"/>
</dbReference>
<evidence type="ECO:0000313" key="4">
    <source>
        <dbReference type="Proteomes" id="UP000216188"/>
    </source>
</evidence>
<evidence type="ECO:0000313" key="5">
    <source>
        <dbReference type="Proteomes" id="UP000526233"/>
    </source>
</evidence>
<dbReference type="InterPro" id="IPR007076">
    <property type="entry name" value="TfoX_N"/>
</dbReference>
<dbReference type="PANTHER" id="PTHR36121">
    <property type="entry name" value="PROTEIN SXY"/>
    <property type="match status" value="1"/>
</dbReference>
<dbReference type="EMBL" id="PKQI01000005">
    <property type="protein sequence ID" value="NNV23728.1"/>
    <property type="molecule type" value="Genomic_DNA"/>
</dbReference>
<evidence type="ECO:0000313" key="2">
    <source>
        <dbReference type="EMBL" id="NNV23728.1"/>
    </source>
</evidence>
<dbReference type="Pfam" id="PF04993">
    <property type="entry name" value="TfoX_N"/>
    <property type="match status" value="1"/>
</dbReference>
<dbReference type="EMBL" id="NNRM01000022">
    <property type="protein sequence ID" value="OYR25154.1"/>
    <property type="molecule type" value="Genomic_DNA"/>
</dbReference>
<name>A0A256GDD0_9HYPH</name>
<keyword evidence="4" id="KW-1185">Reference proteome</keyword>
<accession>A0A256GDD0</accession>
<dbReference type="Proteomes" id="UP000216188">
    <property type="component" value="Unassembled WGS sequence"/>
</dbReference>